<dbReference type="RefSeq" id="XP_045957401.1">
    <property type="nucleotide sequence ID" value="XM_046103043.1"/>
</dbReference>
<organism evidence="2 3">
    <name type="scientific">Truncatella angustata</name>
    <dbReference type="NCBI Taxonomy" id="152316"/>
    <lineage>
        <taxon>Eukaryota</taxon>
        <taxon>Fungi</taxon>
        <taxon>Dikarya</taxon>
        <taxon>Ascomycota</taxon>
        <taxon>Pezizomycotina</taxon>
        <taxon>Sordariomycetes</taxon>
        <taxon>Xylariomycetidae</taxon>
        <taxon>Amphisphaeriales</taxon>
        <taxon>Sporocadaceae</taxon>
        <taxon>Truncatella</taxon>
    </lineage>
</organism>
<reference evidence="2" key="1">
    <citation type="journal article" date="2021" name="Nat. Commun.">
        <title>Genetic determinants of endophytism in the Arabidopsis root mycobiome.</title>
        <authorList>
            <person name="Mesny F."/>
            <person name="Miyauchi S."/>
            <person name="Thiergart T."/>
            <person name="Pickel B."/>
            <person name="Atanasova L."/>
            <person name="Karlsson M."/>
            <person name="Huettel B."/>
            <person name="Barry K.W."/>
            <person name="Haridas S."/>
            <person name="Chen C."/>
            <person name="Bauer D."/>
            <person name="Andreopoulos W."/>
            <person name="Pangilinan J."/>
            <person name="LaButti K."/>
            <person name="Riley R."/>
            <person name="Lipzen A."/>
            <person name="Clum A."/>
            <person name="Drula E."/>
            <person name="Henrissat B."/>
            <person name="Kohler A."/>
            <person name="Grigoriev I.V."/>
            <person name="Martin F.M."/>
            <person name="Hacquard S."/>
        </authorList>
    </citation>
    <scope>NUCLEOTIDE SEQUENCE</scope>
    <source>
        <strain evidence="2">MPI-SDFR-AT-0073</strain>
    </source>
</reference>
<dbReference type="InterPro" id="IPR004045">
    <property type="entry name" value="Glutathione_S-Trfase_N"/>
</dbReference>
<dbReference type="GeneID" id="70131935"/>
<dbReference type="PROSITE" id="PS50404">
    <property type="entry name" value="GST_NTER"/>
    <property type="match status" value="1"/>
</dbReference>
<evidence type="ECO:0000313" key="2">
    <source>
        <dbReference type="EMBL" id="KAH6653124.1"/>
    </source>
</evidence>
<dbReference type="Gene3D" id="3.40.30.10">
    <property type="entry name" value="Glutaredoxin"/>
    <property type="match status" value="1"/>
</dbReference>
<comment type="caution">
    <text evidence="2">The sequence shown here is derived from an EMBL/GenBank/DDBJ whole genome shotgun (WGS) entry which is preliminary data.</text>
</comment>
<dbReference type="AlphaFoldDB" id="A0A9P8UJ50"/>
<keyword evidence="3" id="KW-1185">Reference proteome</keyword>
<dbReference type="Proteomes" id="UP000758603">
    <property type="component" value="Unassembled WGS sequence"/>
</dbReference>
<accession>A0A9P8UJ50</accession>
<sequence>MTALSNAEYTLYSSPFSLYSMMARHTVQLGPATHNAKPPQKITLSFINHRKNQNLNEEYLVLVNPKGQVPAMTGNVLEQPLTDSRSISLHLAEKHYPAMLPAEHAVVIQDLLKRIHAIYGLSFSNKNPTAEMTQYNPSPVEDILKKTDLSPKYRAALEAKLSFHNKNNAVAFQPAIVAKARADLQIIFAEIIEHRGQSGASDTDATWTFGNQVGPTVLDSHLLPLVLRCIDAGNAELVPQELQRWAGAMAKSPAWQKVMHGRSTRWDSSMGPVEDMQDMMSL</sequence>
<evidence type="ECO:0000313" key="3">
    <source>
        <dbReference type="Proteomes" id="UP000758603"/>
    </source>
</evidence>
<proteinExistence type="predicted"/>
<dbReference type="SUPFAM" id="SSF52833">
    <property type="entry name" value="Thioredoxin-like"/>
    <property type="match status" value="1"/>
</dbReference>
<gene>
    <name evidence="2" type="ORF">BKA67DRAFT_568649</name>
</gene>
<protein>
    <recommendedName>
        <fullName evidence="1">GST N-terminal domain-containing protein</fullName>
    </recommendedName>
</protein>
<evidence type="ECO:0000259" key="1">
    <source>
        <dbReference type="PROSITE" id="PS50404"/>
    </source>
</evidence>
<feature type="domain" description="GST N-terminal" evidence="1">
    <location>
        <begin position="7"/>
        <end position="99"/>
    </location>
</feature>
<dbReference type="OrthoDB" id="412788at2759"/>
<dbReference type="EMBL" id="JAGPXC010000005">
    <property type="protein sequence ID" value="KAH6653124.1"/>
    <property type="molecule type" value="Genomic_DNA"/>
</dbReference>
<name>A0A9P8UJ50_9PEZI</name>
<dbReference type="InterPro" id="IPR036249">
    <property type="entry name" value="Thioredoxin-like_sf"/>
</dbReference>